<comment type="caution">
    <text evidence="7">The sequence shown here is derived from an EMBL/GenBank/DDBJ whole genome shotgun (WGS) entry which is preliminary data.</text>
</comment>
<dbReference type="PROSITE" id="PS00108">
    <property type="entry name" value="PROTEIN_KINASE_ST"/>
    <property type="match status" value="1"/>
</dbReference>
<evidence type="ECO:0000259" key="6">
    <source>
        <dbReference type="PROSITE" id="PS50011"/>
    </source>
</evidence>
<dbReference type="InterPro" id="IPR008271">
    <property type="entry name" value="Ser/Thr_kinase_AS"/>
</dbReference>
<protein>
    <recommendedName>
        <fullName evidence="1">non-specific serine/threonine protein kinase</fullName>
        <ecNumber evidence="1">2.7.11.1</ecNumber>
    </recommendedName>
</protein>
<keyword evidence="7" id="KW-0418">Kinase</keyword>
<evidence type="ECO:0000256" key="2">
    <source>
        <dbReference type="ARBA" id="ARBA00022741"/>
    </source>
</evidence>
<proteinExistence type="predicted"/>
<dbReference type="Gene3D" id="1.10.510.10">
    <property type="entry name" value="Transferase(Phosphotransferase) domain 1"/>
    <property type="match status" value="1"/>
</dbReference>
<dbReference type="PROSITE" id="PS00107">
    <property type="entry name" value="PROTEIN_KINASE_ATP"/>
    <property type="match status" value="1"/>
</dbReference>
<dbReference type="STRING" id="1423351.A0A074RRE9"/>
<keyword evidence="2 4" id="KW-0547">Nucleotide-binding</keyword>
<feature type="domain" description="Protein kinase" evidence="6">
    <location>
        <begin position="19"/>
        <end position="312"/>
    </location>
</feature>
<feature type="binding site" evidence="4">
    <location>
        <position position="48"/>
    </location>
    <ligand>
        <name>ATP</name>
        <dbReference type="ChEBI" id="CHEBI:30616"/>
    </ligand>
</feature>
<keyword evidence="8" id="KW-1185">Reference proteome</keyword>
<dbReference type="AlphaFoldDB" id="A0A074RRE9"/>
<evidence type="ECO:0000313" key="7">
    <source>
        <dbReference type="EMBL" id="KEP49641.1"/>
    </source>
</evidence>
<gene>
    <name evidence="7" type="ORF">V565_096220</name>
</gene>
<evidence type="ECO:0000256" key="4">
    <source>
        <dbReference type="PROSITE-ProRule" id="PRU10141"/>
    </source>
</evidence>
<evidence type="ECO:0000256" key="1">
    <source>
        <dbReference type="ARBA" id="ARBA00012513"/>
    </source>
</evidence>
<dbReference type="SMART" id="SM00220">
    <property type="entry name" value="S_TKc"/>
    <property type="match status" value="1"/>
</dbReference>
<dbReference type="PANTHER" id="PTHR11909">
    <property type="entry name" value="CASEIN KINASE-RELATED"/>
    <property type="match status" value="1"/>
</dbReference>
<name>A0A074RRE9_9AGAM</name>
<sequence length="627" mass="70981">MPVAQYNNISYVSGTRVTIRKDIRLGSGGFAHVFRAIQSDTQRIVALKQCRASLKLKRPHLQHEAQVLRILSGHPSIPDVYAYGRIQHFELMSMQLLHRSLGDVVKESGPMSVKMVANIAFQMMDALQHVHLHGLVHRDIKPDNIMLQNPDNWKICLIDFGLTRSLPSSNVSIEPTVHKDSDSATDSPAYVFGTLPFASLNAHEKDSQLTFRDDLESLAYTLIWLLRGSLPWSYYAKCGTRIGRIRQVFAQKKHHTGFTLTPELPTEFGELVDYARALSLDEKLEHAGWRRRFKQVESNASDNPSVSEHRTLKTSNTPPEPPVEVGQIVLVKLNPSITADGYTIREGHESSFILDPVMDGPKWSTTYKPAVVVQVEWDKWASKYRFITIAISRISDQDEGATIPIVSIAATGSNASNLPPMVHIEPEWPFKHSCFYVFKRPVMFYCLPSQERIYSTWRITPSDCDNLLKALAPLGSLSHSQVRQNLKSLDPDIRHDARMKESERGCNLYAQVYPLTRAHLEDDSIDWLSTRAWFDECAIAMRYFDLNLGIWWTGAWFPAVYERKEGEVSDSYSELDYSMWEAQSERAKSITLGISDRDIEGTSGPVLGLAEIVTLEHEPQAGKSQRN</sequence>
<dbReference type="InterPro" id="IPR050235">
    <property type="entry name" value="CK1_Ser-Thr_kinase"/>
</dbReference>
<dbReference type="Proteomes" id="UP000027456">
    <property type="component" value="Unassembled WGS sequence"/>
</dbReference>
<dbReference type="Pfam" id="PF00069">
    <property type="entry name" value="Pkinase"/>
    <property type="match status" value="1"/>
</dbReference>
<reference evidence="7 8" key="1">
    <citation type="submission" date="2013-12" db="EMBL/GenBank/DDBJ databases">
        <authorList>
            <person name="Cubeta M."/>
            <person name="Pakala S."/>
            <person name="Fedorova N."/>
            <person name="Thomas E."/>
            <person name="Dean R."/>
            <person name="Jabaji S."/>
            <person name="Neate S."/>
            <person name="Toda T."/>
            <person name="Tavantzis S."/>
            <person name="Vilgalys R."/>
            <person name="Bharathan N."/>
            <person name="Pakala S."/>
            <person name="Losada L.S."/>
            <person name="Zafar N."/>
            <person name="Nierman W."/>
        </authorList>
    </citation>
    <scope>NUCLEOTIDE SEQUENCE [LARGE SCALE GENOMIC DNA]</scope>
    <source>
        <strain evidence="7 8">123E</strain>
    </source>
</reference>
<evidence type="ECO:0000313" key="8">
    <source>
        <dbReference type="Proteomes" id="UP000027456"/>
    </source>
</evidence>
<feature type="region of interest" description="Disordered" evidence="5">
    <location>
        <begin position="300"/>
        <end position="323"/>
    </location>
</feature>
<dbReference type="OrthoDB" id="5579860at2759"/>
<dbReference type="InterPro" id="IPR017441">
    <property type="entry name" value="Protein_kinase_ATP_BS"/>
</dbReference>
<organism evidence="7 8">
    <name type="scientific">Rhizoctonia solani 123E</name>
    <dbReference type="NCBI Taxonomy" id="1423351"/>
    <lineage>
        <taxon>Eukaryota</taxon>
        <taxon>Fungi</taxon>
        <taxon>Dikarya</taxon>
        <taxon>Basidiomycota</taxon>
        <taxon>Agaricomycotina</taxon>
        <taxon>Agaricomycetes</taxon>
        <taxon>Cantharellales</taxon>
        <taxon>Ceratobasidiaceae</taxon>
        <taxon>Rhizoctonia</taxon>
    </lineage>
</organism>
<keyword evidence="7" id="KW-0808">Transferase</keyword>
<keyword evidence="3 4" id="KW-0067">ATP-binding</keyword>
<dbReference type="EMBL" id="AZST01000340">
    <property type="protein sequence ID" value="KEP49641.1"/>
    <property type="molecule type" value="Genomic_DNA"/>
</dbReference>
<dbReference type="EC" id="2.7.11.1" evidence="1"/>
<dbReference type="PROSITE" id="PS50011">
    <property type="entry name" value="PROTEIN_KINASE_DOM"/>
    <property type="match status" value="1"/>
</dbReference>
<evidence type="ECO:0000256" key="3">
    <source>
        <dbReference type="ARBA" id="ARBA00022840"/>
    </source>
</evidence>
<dbReference type="GO" id="GO:0004674">
    <property type="term" value="F:protein serine/threonine kinase activity"/>
    <property type="evidence" value="ECO:0007669"/>
    <property type="project" value="UniProtKB-EC"/>
</dbReference>
<dbReference type="SUPFAM" id="SSF56112">
    <property type="entry name" value="Protein kinase-like (PK-like)"/>
    <property type="match status" value="1"/>
</dbReference>
<evidence type="ECO:0000256" key="5">
    <source>
        <dbReference type="SAM" id="MobiDB-lite"/>
    </source>
</evidence>
<dbReference type="InterPro" id="IPR000719">
    <property type="entry name" value="Prot_kinase_dom"/>
</dbReference>
<dbReference type="GO" id="GO:0005524">
    <property type="term" value="F:ATP binding"/>
    <property type="evidence" value="ECO:0007669"/>
    <property type="project" value="UniProtKB-UniRule"/>
</dbReference>
<accession>A0A074RRE9</accession>
<dbReference type="InterPro" id="IPR011009">
    <property type="entry name" value="Kinase-like_dom_sf"/>
</dbReference>
<dbReference type="HOGENOM" id="CLU_026874_0_0_1"/>